<dbReference type="EMBL" id="BAABDI010000006">
    <property type="protein sequence ID" value="GAA3967990.1"/>
    <property type="molecule type" value="Genomic_DNA"/>
</dbReference>
<keyword evidence="3" id="KW-1185">Reference proteome</keyword>
<keyword evidence="1" id="KW-0472">Membrane</keyword>
<protein>
    <recommendedName>
        <fullName evidence="4">Signal peptide-containing protein</fullName>
    </recommendedName>
</protein>
<gene>
    <name evidence="2" type="ORF">GCM10022407_12650</name>
</gene>
<reference evidence="3" key="1">
    <citation type="journal article" date="2019" name="Int. J. Syst. Evol. Microbiol.">
        <title>The Global Catalogue of Microorganisms (GCM) 10K type strain sequencing project: providing services to taxonomists for standard genome sequencing and annotation.</title>
        <authorList>
            <consortium name="The Broad Institute Genomics Platform"/>
            <consortium name="The Broad Institute Genome Sequencing Center for Infectious Disease"/>
            <person name="Wu L."/>
            <person name="Ma J."/>
        </authorList>
    </citation>
    <scope>NUCLEOTIDE SEQUENCE [LARGE SCALE GENOMIC DNA]</scope>
    <source>
        <strain evidence="3">JCM 17217</strain>
    </source>
</reference>
<name>A0ABP7PMN6_9BACT</name>
<dbReference type="RefSeq" id="WP_345122219.1">
    <property type="nucleotide sequence ID" value="NZ_BAABDI010000006.1"/>
</dbReference>
<sequence length="186" mass="20503">MKKFLALILIVIMASLIGGIYGAIHDQLTYTISPEYYTKFKFIQFELVDEGPEANPANPRVWVAAVGFLATWWMGIPIGLILGLFGLTHTSWQTMFRITIKAFLVTMAVAFTTGIVGLIYGRLVLANKPIELFSNWYIPDNIIDFKSFITVGSMHNFSYAGGVIGLIAGIIYSLGQKKKQAGMVAA</sequence>
<keyword evidence="1" id="KW-1133">Transmembrane helix</keyword>
<evidence type="ECO:0000313" key="2">
    <source>
        <dbReference type="EMBL" id="GAA3967990.1"/>
    </source>
</evidence>
<comment type="caution">
    <text evidence="2">The sequence shown here is derived from an EMBL/GenBank/DDBJ whole genome shotgun (WGS) entry which is preliminary data.</text>
</comment>
<evidence type="ECO:0000313" key="3">
    <source>
        <dbReference type="Proteomes" id="UP001501556"/>
    </source>
</evidence>
<feature type="transmembrane region" description="Helical" evidence="1">
    <location>
        <begin position="61"/>
        <end position="86"/>
    </location>
</feature>
<proteinExistence type="predicted"/>
<evidence type="ECO:0000256" key="1">
    <source>
        <dbReference type="SAM" id="Phobius"/>
    </source>
</evidence>
<evidence type="ECO:0008006" key="4">
    <source>
        <dbReference type="Google" id="ProtNLM"/>
    </source>
</evidence>
<accession>A0ABP7PMN6</accession>
<dbReference type="Proteomes" id="UP001501556">
    <property type="component" value="Unassembled WGS sequence"/>
</dbReference>
<organism evidence="2 3">
    <name type="scientific">Hymenobacter antarcticus</name>
    <dbReference type="NCBI Taxonomy" id="486270"/>
    <lineage>
        <taxon>Bacteria</taxon>
        <taxon>Pseudomonadati</taxon>
        <taxon>Bacteroidota</taxon>
        <taxon>Cytophagia</taxon>
        <taxon>Cytophagales</taxon>
        <taxon>Hymenobacteraceae</taxon>
        <taxon>Hymenobacter</taxon>
    </lineage>
</organism>
<keyword evidence="1" id="KW-0812">Transmembrane</keyword>
<feature type="transmembrane region" description="Helical" evidence="1">
    <location>
        <begin position="98"/>
        <end position="120"/>
    </location>
</feature>
<feature type="transmembrane region" description="Helical" evidence="1">
    <location>
        <begin position="157"/>
        <end position="175"/>
    </location>
</feature>